<dbReference type="AlphaFoldDB" id="A0A1P8Q4B7"/>
<dbReference type="Pfam" id="PF13730">
    <property type="entry name" value="HTH_36"/>
    <property type="match status" value="1"/>
</dbReference>
<protein>
    <recommendedName>
        <fullName evidence="4">Helix-turn-helix domain-containing protein</fullName>
    </recommendedName>
</protein>
<sequence>MENEKPSYYSILTAEVRYDSEITYFEKILYSEITALSNKYGYCTATNNYFKSLYGKSIGTVSRSINHLKSRGFLTVEIIRNGKEIKSRKIYPIAKNVNTPITKNEYTPTQKTQKGIPKNRKGNNTSNNSTSNNNSHKSKDHDINDENYKLANYLMERIKANNPNIKEPNLQNWSDSIRLMHERDNRDYQNIKNMIDWSQSNDFWSTVILSAVKLRKQYDQMFAQMSKKKKIPHKSYDYDLPY</sequence>
<feature type="compositionally biased region" description="Polar residues" evidence="1">
    <location>
        <begin position="102"/>
        <end position="113"/>
    </location>
</feature>
<evidence type="ECO:0000313" key="2">
    <source>
        <dbReference type="EMBL" id="APX72694.1"/>
    </source>
</evidence>
<proteinExistence type="predicted"/>
<dbReference type="EMBL" id="CP019323">
    <property type="protein sequence ID" value="APX72694.1"/>
    <property type="molecule type" value="Genomic_DNA"/>
</dbReference>
<reference evidence="3" key="1">
    <citation type="submission" date="2016-12" db="EMBL/GenBank/DDBJ databases">
        <authorList>
            <person name="Jung M.Y."/>
            <person name="Lee S.H."/>
        </authorList>
    </citation>
    <scope>NUCLEOTIDE SEQUENCE [LARGE SCALE GENOMIC DNA]</scope>
    <source>
        <strain evidence="3">WiKim39</strain>
    </source>
</reference>
<dbReference type="STRING" id="1847728.BTM29_09090"/>
<name>A0A1P8Q4B7_9LACO</name>
<keyword evidence="3" id="KW-1185">Reference proteome</keyword>
<feature type="compositionally biased region" description="Low complexity" evidence="1">
    <location>
        <begin position="123"/>
        <end position="135"/>
    </location>
</feature>
<dbReference type="KEGG" id="lalw:BTM29_09090"/>
<accession>A0A1P8Q4B7</accession>
<evidence type="ECO:0000313" key="3">
    <source>
        <dbReference type="Proteomes" id="UP000187499"/>
    </source>
</evidence>
<feature type="region of interest" description="Disordered" evidence="1">
    <location>
        <begin position="102"/>
        <end position="143"/>
    </location>
</feature>
<dbReference type="RefSeq" id="WP_076616426.1">
    <property type="nucleotide sequence ID" value="NZ_CP019323.1"/>
</dbReference>
<gene>
    <name evidence="2" type="ORF">BTM29_09090</name>
</gene>
<evidence type="ECO:0000256" key="1">
    <source>
        <dbReference type="SAM" id="MobiDB-lite"/>
    </source>
</evidence>
<organism evidence="2 3">
    <name type="scientific">Companilactobacillus allii</name>
    <dbReference type="NCBI Taxonomy" id="1847728"/>
    <lineage>
        <taxon>Bacteria</taxon>
        <taxon>Bacillati</taxon>
        <taxon>Bacillota</taxon>
        <taxon>Bacilli</taxon>
        <taxon>Lactobacillales</taxon>
        <taxon>Lactobacillaceae</taxon>
        <taxon>Companilactobacillus</taxon>
    </lineage>
</organism>
<evidence type="ECO:0008006" key="4">
    <source>
        <dbReference type="Google" id="ProtNLM"/>
    </source>
</evidence>
<dbReference type="Proteomes" id="UP000187499">
    <property type="component" value="Chromosome"/>
</dbReference>
<dbReference type="OrthoDB" id="1821976at2"/>